<dbReference type="AlphaFoldDB" id="W6QC95"/>
<organism evidence="1 2">
    <name type="scientific">Penicillium roqueforti (strain FM164)</name>
    <dbReference type="NCBI Taxonomy" id="1365484"/>
    <lineage>
        <taxon>Eukaryota</taxon>
        <taxon>Fungi</taxon>
        <taxon>Dikarya</taxon>
        <taxon>Ascomycota</taxon>
        <taxon>Pezizomycotina</taxon>
        <taxon>Eurotiomycetes</taxon>
        <taxon>Eurotiomycetidae</taxon>
        <taxon>Eurotiales</taxon>
        <taxon>Aspergillaceae</taxon>
        <taxon>Penicillium</taxon>
    </lineage>
</organism>
<evidence type="ECO:0000313" key="2">
    <source>
        <dbReference type="Proteomes" id="UP000030686"/>
    </source>
</evidence>
<keyword evidence="2" id="KW-1185">Reference proteome</keyword>
<evidence type="ECO:0000313" key="1">
    <source>
        <dbReference type="EMBL" id="CDM33711.1"/>
    </source>
</evidence>
<gene>
    <name evidence="1" type="ORF">PROQFM164_S03g000435</name>
</gene>
<dbReference type="Proteomes" id="UP000030686">
    <property type="component" value="Unassembled WGS sequence"/>
</dbReference>
<name>W6QC95_PENRF</name>
<accession>W6QC95</accession>
<protein>
    <submittedName>
        <fullName evidence="1">Genomic scaffold, ProqFM164S03</fullName>
    </submittedName>
</protein>
<reference evidence="1" key="1">
    <citation type="journal article" date="2014" name="Nat. Commun.">
        <title>Multiple recent horizontal transfers of a large genomic region in cheese making fungi.</title>
        <authorList>
            <person name="Cheeseman K."/>
            <person name="Ropars J."/>
            <person name="Renault P."/>
            <person name="Dupont J."/>
            <person name="Gouzy J."/>
            <person name="Branca A."/>
            <person name="Abraham A.L."/>
            <person name="Ceppi M."/>
            <person name="Conseiller E."/>
            <person name="Debuchy R."/>
            <person name="Malagnac F."/>
            <person name="Goarin A."/>
            <person name="Silar P."/>
            <person name="Lacoste S."/>
            <person name="Sallet E."/>
            <person name="Bensimon A."/>
            <person name="Giraud T."/>
            <person name="Brygoo Y."/>
        </authorList>
    </citation>
    <scope>NUCLEOTIDE SEQUENCE [LARGE SCALE GENOMIC DNA]</scope>
    <source>
        <strain evidence="1">FM164</strain>
    </source>
</reference>
<sequence length="60" mass="6914">MVRKKVDRKCLPLGDSCHIKPTSNTRFGARKAWNKTPKISNFDNKFRGGKCCSMQKQRNT</sequence>
<dbReference type="EMBL" id="HG792017">
    <property type="protein sequence ID" value="CDM33711.1"/>
    <property type="molecule type" value="Genomic_DNA"/>
</dbReference>
<proteinExistence type="predicted"/>